<sequence>MVEFSKPDVDKYSHSTVSGTGYLAYRDIGQLIKALNLNPGRALDRRQKKKVVIIRYY</sequence>
<dbReference type="AlphaFoldDB" id="A0A1M5WXA8"/>
<dbReference type="RefSeq" id="WP_175561512.1">
    <property type="nucleotide sequence ID" value="NZ_FQXZ01000007.1"/>
</dbReference>
<reference evidence="1 2" key="1">
    <citation type="submission" date="2016-11" db="EMBL/GenBank/DDBJ databases">
        <authorList>
            <person name="Jaros S."/>
            <person name="Januszkiewicz K."/>
            <person name="Wedrychowicz H."/>
        </authorList>
    </citation>
    <scope>NUCLEOTIDE SEQUENCE [LARGE SCALE GENOMIC DNA]</scope>
    <source>
        <strain evidence="1 2">CECT 7868</strain>
    </source>
</reference>
<accession>A0A1M5WXA8</accession>
<dbReference type="STRING" id="1216006.VA7868_00912"/>
<keyword evidence="2" id="KW-1185">Reference proteome</keyword>
<protein>
    <submittedName>
        <fullName evidence="1">Uncharacterized protein</fullName>
    </submittedName>
</protein>
<proteinExistence type="predicted"/>
<organism evidence="1 2">
    <name type="scientific">Vibrio aerogenes CECT 7868</name>
    <dbReference type="NCBI Taxonomy" id="1216006"/>
    <lineage>
        <taxon>Bacteria</taxon>
        <taxon>Pseudomonadati</taxon>
        <taxon>Pseudomonadota</taxon>
        <taxon>Gammaproteobacteria</taxon>
        <taxon>Vibrionales</taxon>
        <taxon>Vibrionaceae</taxon>
        <taxon>Vibrio</taxon>
    </lineage>
</organism>
<name>A0A1M5WXA8_9VIBR</name>
<dbReference type="Proteomes" id="UP000184608">
    <property type="component" value="Unassembled WGS sequence"/>
</dbReference>
<dbReference type="EMBL" id="FQXZ01000007">
    <property type="protein sequence ID" value="SHH92229.1"/>
    <property type="molecule type" value="Genomic_DNA"/>
</dbReference>
<gene>
    <name evidence="1" type="ORF">VA7868_00912</name>
</gene>
<evidence type="ECO:0000313" key="1">
    <source>
        <dbReference type="EMBL" id="SHH92229.1"/>
    </source>
</evidence>
<evidence type="ECO:0000313" key="2">
    <source>
        <dbReference type="Proteomes" id="UP000184608"/>
    </source>
</evidence>